<evidence type="ECO:0000313" key="7">
    <source>
        <dbReference type="Proteomes" id="UP000253727"/>
    </source>
</evidence>
<dbReference type="InterPro" id="IPR001173">
    <property type="entry name" value="Glyco_trans_2-like"/>
</dbReference>
<dbReference type="Proteomes" id="UP000253727">
    <property type="component" value="Unassembled WGS sequence"/>
</dbReference>
<evidence type="ECO:0000313" key="6">
    <source>
        <dbReference type="EMBL" id="RDC60633.1"/>
    </source>
</evidence>
<sequence>MTTSVCTLAFGRDEHLTNLVRGLAQSTVHPDELVIAVMQENRYDLPDCDFPVRQIMMGSSGIPLAEARNVAAAEAIGDLLIYLDVDCIPNPDLVGDYIDAAKTGDGVFMGEVAYLPSGATASVSAADNGFDYAAFDRVGVRHSERRGPPEGQIDRCSDYRCFWSLNFAISAEDFAATGGFDENYVGYGGEDTDFGRVVATSGLPIWWVRGAKAYHQYHPHHMPPVHHIDSVLANVHRFVEKWGEETMDHWLKAFSLMGLAERSEAGWRKLRDPNEADLALTRQQSHQPYASSATVLEVLEAEAVGATGTTAAGRAMRAAPEIAAS</sequence>
<dbReference type="Pfam" id="PF02709">
    <property type="entry name" value="Glyco_transf_7C"/>
    <property type="match status" value="1"/>
</dbReference>
<organism evidence="6 7">
    <name type="scientific">Alteripontixanthobacter maritimus</name>
    <dbReference type="NCBI Taxonomy" id="2161824"/>
    <lineage>
        <taxon>Bacteria</taxon>
        <taxon>Pseudomonadati</taxon>
        <taxon>Pseudomonadota</taxon>
        <taxon>Alphaproteobacteria</taxon>
        <taxon>Sphingomonadales</taxon>
        <taxon>Erythrobacteraceae</taxon>
        <taxon>Alteripontixanthobacter</taxon>
    </lineage>
</organism>
<protein>
    <recommendedName>
        <fullName evidence="8">Galactosyltransferase C-terminal domain-containing protein</fullName>
    </recommendedName>
</protein>
<comment type="similarity">
    <text evidence="1">Belongs to the glycosyltransferase 2 family.</text>
</comment>
<feature type="domain" description="Galactosyltransferase C-terminal" evidence="5">
    <location>
        <begin position="157"/>
        <end position="218"/>
    </location>
</feature>
<evidence type="ECO:0000259" key="4">
    <source>
        <dbReference type="Pfam" id="PF00535"/>
    </source>
</evidence>
<evidence type="ECO:0008006" key="8">
    <source>
        <dbReference type="Google" id="ProtNLM"/>
    </source>
</evidence>
<evidence type="ECO:0000256" key="3">
    <source>
        <dbReference type="ARBA" id="ARBA00022679"/>
    </source>
</evidence>
<dbReference type="GO" id="GO:0016757">
    <property type="term" value="F:glycosyltransferase activity"/>
    <property type="evidence" value="ECO:0007669"/>
    <property type="project" value="UniProtKB-KW"/>
</dbReference>
<evidence type="ECO:0000259" key="5">
    <source>
        <dbReference type="Pfam" id="PF02709"/>
    </source>
</evidence>
<dbReference type="AlphaFoldDB" id="A0A369Q6Z9"/>
<dbReference type="PANTHER" id="PTHR43179:SF12">
    <property type="entry name" value="GALACTOFURANOSYLTRANSFERASE GLFT2"/>
    <property type="match status" value="1"/>
</dbReference>
<keyword evidence="7" id="KW-1185">Reference proteome</keyword>
<accession>A0A369Q6Z9</accession>
<evidence type="ECO:0000256" key="2">
    <source>
        <dbReference type="ARBA" id="ARBA00022676"/>
    </source>
</evidence>
<dbReference type="InterPro" id="IPR029044">
    <property type="entry name" value="Nucleotide-diphossugar_trans"/>
</dbReference>
<gene>
    <name evidence="6" type="ORF">HME9302_01847</name>
</gene>
<keyword evidence="2" id="KW-0328">Glycosyltransferase</keyword>
<dbReference type="RefSeq" id="WP_115366760.1">
    <property type="nucleotide sequence ID" value="NZ_QBKA01000002.1"/>
</dbReference>
<dbReference type="EMBL" id="QBKA01000002">
    <property type="protein sequence ID" value="RDC60633.1"/>
    <property type="molecule type" value="Genomic_DNA"/>
</dbReference>
<name>A0A369Q6Z9_9SPHN</name>
<dbReference type="InterPro" id="IPR027791">
    <property type="entry name" value="Galactosyl_T_C"/>
</dbReference>
<proteinExistence type="inferred from homology"/>
<keyword evidence="3" id="KW-0808">Transferase</keyword>
<feature type="domain" description="Glycosyltransferase 2-like" evidence="4">
    <location>
        <begin position="64"/>
        <end position="112"/>
    </location>
</feature>
<dbReference type="SUPFAM" id="SSF53448">
    <property type="entry name" value="Nucleotide-diphospho-sugar transferases"/>
    <property type="match status" value="1"/>
</dbReference>
<comment type="caution">
    <text evidence="6">The sequence shown here is derived from an EMBL/GenBank/DDBJ whole genome shotgun (WGS) entry which is preliminary data.</text>
</comment>
<dbReference type="PANTHER" id="PTHR43179">
    <property type="entry name" value="RHAMNOSYLTRANSFERASE WBBL"/>
    <property type="match status" value="1"/>
</dbReference>
<reference evidence="6 7" key="1">
    <citation type="submission" date="2018-04" db="EMBL/GenBank/DDBJ databases">
        <title>Altererythrobacter sp. HME9302 genome sequencing and assembly.</title>
        <authorList>
            <person name="Kang H."/>
            <person name="Kim H."/>
            <person name="Joh K."/>
        </authorList>
    </citation>
    <scope>NUCLEOTIDE SEQUENCE [LARGE SCALE GENOMIC DNA]</scope>
    <source>
        <strain evidence="6 7">HME9302</strain>
    </source>
</reference>
<evidence type="ECO:0000256" key="1">
    <source>
        <dbReference type="ARBA" id="ARBA00006739"/>
    </source>
</evidence>
<dbReference type="Pfam" id="PF00535">
    <property type="entry name" value="Glycos_transf_2"/>
    <property type="match status" value="1"/>
</dbReference>
<dbReference type="Gene3D" id="3.90.550.10">
    <property type="entry name" value="Spore Coat Polysaccharide Biosynthesis Protein SpsA, Chain A"/>
    <property type="match status" value="1"/>
</dbReference>
<dbReference type="OrthoDB" id="6653642at2"/>